<organism evidence="3 4">
    <name type="scientific">Enhygromyxa salina</name>
    <dbReference type="NCBI Taxonomy" id="215803"/>
    <lineage>
        <taxon>Bacteria</taxon>
        <taxon>Pseudomonadati</taxon>
        <taxon>Myxococcota</taxon>
        <taxon>Polyangia</taxon>
        <taxon>Nannocystales</taxon>
        <taxon>Nannocystaceae</taxon>
        <taxon>Enhygromyxa</taxon>
    </lineage>
</organism>
<dbReference type="PANTHER" id="PTHR30273:SF2">
    <property type="entry name" value="PROTEIN FECR"/>
    <property type="match status" value="1"/>
</dbReference>
<gene>
    <name evidence="3" type="ORF">ENSA7_49470</name>
</gene>
<dbReference type="OrthoDB" id="8641865at2"/>
<dbReference type="InterPro" id="IPR006860">
    <property type="entry name" value="FecR"/>
</dbReference>
<feature type="domain" description="FecR protein" evidence="2">
    <location>
        <begin position="119"/>
        <end position="210"/>
    </location>
</feature>
<evidence type="ECO:0000313" key="3">
    <source>
        <dbReference type="EMBL" id="PRQ05014.1"/>
    </source>
</evidence>
<evidence type="ECO:0000259" key="2">
    <source>
        <dbReference type="Pfam" id="PF04773"/>
    </source>
</evidence>
<feature type="compositionally biased region" description="Polar residues" evidence="1">
    <location>
        <begin position="285"/>
        <end position="294"/>
    </location>
</feature>
<dbReference type="PANTHER" id="PTHR30273">
    <property type="entry name" value="PERIPLASMIC SIGNAL SENSOR AND SIGMA FACTOR ACTIVATOR FECR-RELATED"/>
    <property type="match status" value="1"/>
</dbReference>
<evidence type="ECO:0000256" key="1">
    <source>
        <dbReference type="SAM" id="MobiDB-lite"/>
    </source>
</evidence>
<feature type="compositionally biased region" description="Gly residues" evidence="1">
    <location>
        <begin position="249"/>
        <end position="261"/>
    </location>
</feature>
<proteinExistence type="predicted"/>
<dbReference type="InterPro" id="IPR011990">
    <property type="entry name" value="TPR-like_helical_dom_sf"/>
</dbReference>
<dbReference type="RefSeq" id="WP_106091844.1">
    <property type="nucleotide sequence ID" value="NZ_PVNL01000100.1"/>
</dbReference>
<dbReference type="AlphaFoldDB" id="A0A2S9YIS9"/>
<reference evidence="3 4" key="1">
    <citation type="submission" date="2018-03" db="EMBL/GenBank/DDBJ databases">
        <title>Draft Genome Sequences of the Obligatory Marine Myxobacteria Enhygromyxa salina SWB007.</title>
        <authorList>
            <person name="Poehlein A."/>
            <person name="Moghaddam J.A."/>
            <person name="Harms H."/>
            <person name="Alanjari M."/>
            <person name="Koenig G.M."/>
            <person name="Daniel R."/>
            <person name="Schaeberle T.F."/>
        </authorList>
    </citation>
    <scope>NUCLEOTIDE SEQUENCE [LARGE SCALE GENOMIC DNA]</scope>
    <source>
        <strain evidence="3 4">SWB007</strain>
    </source>
</reference>
<dbReference type="Pfam" id="PF04773">
    <property type="entry name" value="FecR"/>
    <property type="match status" value="1"/>
</dbReference>
<dbReference type="InterPro" id="IPR012373">
    <property type="entry name" value="Ferrdict_sens_TM"/>
</dbReference>
<comment type="caution">
    <text evidence="3">The sequence shown here is derived from an EMBL/GenBank/DDBJ whole genome shotgun (WGS) entry which is preliminary data.</text>
</comment>
<dbReference type="GO" id="GO:0016989">
    <property type="term" value="F:sigma factor antagonist activity"/>
    <property type="evidence" value="ECO:0007669"/>
    <property type="project" value="TreeGrafter"/>
</dbReference>
<dbReference type="Proteomes" id="UP000238823">
    <property type="component" value="Unassembled WGS sequence"/>
</dbReference>
<dbReference type="Gene3D" id="1.25.40.10">
    <property type="entry name" value="Tetratricopeptide repeat domain"/>
    <property type="match status" value="1"/>
</dbReference>
<evidence type="ECO:0000313" key="4">
    <source>
        <dbReference type="Proteomes" id="UP000238823"/>
    </source>
</evidence>
<sequence length="448" mass="46866">MGNTNQDSTSRLLTAVREAQDQALRLDDPNEHARARARLLQAVDASSRVGVVPATGARGLGWRLGVGTLAAAACTLALIVSWPSGSTDPIGDPSSAHALVFELDGAEVASDDLGDVIAAEQTSRLLAFSDSTAVELSPGGRLHLDDIRSNGAVVVLDAGEVALAVHHERDTSWRVDAGPWQVHVTGTQFSVAWEPTVQSFRVAVIEGSVRVEGPDGDVTNLRGGDTLIRERGKATIEPESLIADPIGADPGGIPTGEGVGQGEATEVSDEPLGPVASADPDTGASKPNSAQAKQLSWDQHFDNSDYAAAWQALAQLSGGIHAEATHANANTLLDLADVAHYTKHSDDARKLLEQLRERFPASDEAGKAAFALGRLAATSGSQAKAASWFELYLVELPNGSLAGDALARLIDSYDALGRKGDASEAAKRYLARFPKGPHADKAAKILAR</sequence>
<dbReference type="Gene3D" id="2.60.120.1440">
    <property type="match status" value="1"/>
</dbReference>
<dbReference type="SUPFAM" id="SSF48452">
    <property type="entry name" value="TPR-like"/>
    <property type="match status" value="1"/>
</dbReference>
<dbReference type="EMBL" id="PVNL01000100">
    <property type="protein sequence ID" value="PRQ05014.1"/>
    <property type="molecule type" value="Genomic_DNA"/>
</dbReference>
<feature type="region of interest" description="Disordered" evidence="1">
    <location>
        <begin position="242"/>
        <end position="294"/>
    </location>
</feature>
<protein>
    <submittedName>
        <fullName evidence="3">FecR protein</fullName>
    </submittedName>
</protein>
<accession>A0A2S9YIS9</accession>
<name>A0A2S9YIS9_9BACT</name>